<dbReference type="SMART" id="SM00420">
    <property type="entry name" value="HTH_DEOR"/>
    <property type="match status" value="1"/>
</dbReference>
<keyword evidence="6" id="KW-1185">Reference proteome</keyword>
<dbReference type="InterPro" id="IPR050313">
    <property type="entry name" value="Carb_Metab_HTH_regulators"/>
</dbReference>
<dbReference type="PANTHER" id="PTHR30363:SF4">
    <property type="entry name" value="GLYCEROL-3-PHOSPHATE REGULON REPRESSOR"/>
    <property type="match status" value="1"/>
</dbReference>
<proteinExistence type="predicted"/>
<dbReference type="Gene3D" id="1.10.10.10">
    <property type="entry name" value="Winged helix-like DNA-binding domain superfamily/Winged helix DNA-binding domain"/>
    <property type="match status" value="1"/>
</dbReference>
<dbReference type="EMBL" id="WIBF01000018">
    <property type="protein sequence ID" value="MQQ10604.1"/>
    <property type="molecule type" value="Genomic_DNA"/>
</dbReference>
<dbReference type="PROSITE" id="PS51000">
    <property type="entry name" value="HTH_DEOR_2"/>
    <property type="match status" value="1"/>
</dbReference>
<dbReference type="AlphaFoldDB" id="A0A843YMG1"/>
<accession>A0A843YMG1</accession>
<organism evidence="5 6">
    <name type="scientific">Tritonibacter litoralis</name>
    <dbReference type="NCBI Taxonomy" id="2662264"/>
    <lineage>
        <taxon>Bacteria</taxon>
        <taxon>Pseudomonadati</taxon>
        <taxon>Pseudomonadota</taxon>
        <taxon>Alphaproteobacteria</taxon>
        <taxon>Rhodobacterales</taxon>
        <taxon>Paracoccaceae</taxon>
        <taxon>Tritonibacter</taxon>
    </lineage>
</organism>
<feature type="domain" description="HTH deoR-type" evidence="4">
    <location>
        <begin position="3"/>
        <end position="58"/>
    </location>
</feature>
<gene>
    <name evidence="5" type="ORF">GFB49_19295</name>
</gene>
<dbReference type="InterPro" id="IPR036390">
    <property type="entry name" value="WH_DNA-bd_sf"/>
</dbReference>
<dbReference type="InterPro" id="IPR036388">
    <property type="entry name" value="WH-like_DNA-bd_sf"/>
</dbReference>
<reference evidence="5 6" key="1">
    <citation type="submission" date="2019-10" db="EMBL/GenBank/DDBJ databases">
        <title>Epibacterium sp. nov., isolated from seawater.</title>
        <authorList>
            <person name="Zhang X."/>
            <person name="Li N."/>
        </authorList>
    </citation>
    <scope>NUCLEOTIDE SEQUENCE [LARGE SCALE GENOMIC DNA]</scope>
    <source>
        <strain evidence="5 6">SM1979</strain>
    </source>
</reference>
<comment type="caution">
    <text evidence="5">The sequence shown here is derived from an EMBL/GenBank/DDBJ whole genome shotgun (WGS) entry which is preliminary data.</text>
</comment>
<dbReference type="InterPro" id="IPR001034">
    <property type="entry name" value="DeoR_HTH"/>
</dbReference>
<dbReference type="Pfam" id="PF08220">
    <property type="entry name" value="HTH_DeoR"/>
    <property type="match status" value="1"/>
</dbReference>
<evidence type="ECO:0000313" key="5">
    <source>
        <dbReference type="EMBL" id="MQQ10604.1"/>
    </source>
</evidence>
<evidence type="ECO:0000256" key="2">
    <source>
        <dbReference type="ARBA" id="ARBA00023015"/>
    </source>
</evidence>
<keyword evidence="3" id="KW-0804">Transcription</keyword>
<dbReference type="InterPro" id="IPR014036">
    <property type="entry name" value="DeoR-like_C"/>
</dbReference>
<evidence type="ECO:0000313" key="6">
    <source>
        <dbReference type="Proteomes" id="UP000444174"/>
    </source>
</evidence>
<dbReference type="Proteomes" id="UP000444174">
    <property type="component" value="Unassembled WGS sequence"/>
</dbReference>
<dbReference type="PANTHER" id="PTHR30363">
    <property type="entry name" value="HTH-TYPE TRANSCRIPTIONAL REGULATOR SRLR-RELATED"/>
    <property type="match status" value="1"/>
</dbReference>
<dbReference type="SUPFAM" id="SSF46785">
    <property type="entry name" value="Winged helix' DNA-binding domain"/>
    <property type="match status" value="1"/>
</dbReference>
<dbReference type="Pfam" id="PF00455">
    <property type="entry name" value="DeoRC"/>
    <property type="match status" value="1"/>
</dbReference>
<dbReference type="GO" id="GO:0003700">
    <property type="term" value="F:DNA-binding transcription factor activity"/>
    <property type="evidence" value="ECO:0007669"/>
    <property type="project" value="InterPro"/>
</dbReference>
<sequence length="255" mass="27900">MVQTLRKPEIIEMARREGKVTVDMLVDHFGVTPQTIRRDLTELAESGQLERVHGGAILPSTTMNIGYIERQELNQPSKVDIARECVRHIPNDCSLFLNIGTTTEAVASELRRHTGLLVVTNNLNIANKLAHESSLEVVVTGGDLRRADGGLVGAVARETVSRFRFDFAIIGCSALHPGGDILDFDTREVGVSQAIISRSDKVFLAADNSKFDRKAPIKIAGLPEIDVFVTDKIPPTEFSDACKGNDTQVIVAKNR</sequence>
<keyword evidence="1" id="KW-0678">Repressor</keyword>
<protein>
    <submittedName>
        <fullName evidence="5">DeoR family transcriptional regulator</fullName>
    </submittedName>
</protein>
<evidence type="ECO:0000256" key="1">
    <source>
        <dbReference type="ARBA" id="ARBA00022491"/>
    </source>
</evidence>
<keyword evidence="2" id="KW-0805">Transcription regulation</keyword>
<name>A0A843YMG1_9RHOB</name>
<evidence type="ECO:0000259" key="4">
    <source>
        <dbReference type="PROSITE" id="PS51000"/>
    </source>
</evidence>
<dbReference type="SUPFAM" id="SSF100950">
    <property type="entry name" value="NagB/RpiA/CoA transferase-like"/>
    <property type="match status" value="1"/>
</dbReference>
<evidence type="ECO:0000256" key="3">
    <source>
        <dbReference type="ARBA" id="ARBA00023163"/>
    </source>
</evidence>
<dbReference type="InterPro" id="IPR037171">
    <property type="entry name" value="NagB/RpiA_transferase-like"/>
</dbReference>
<dbReference type="SMART" id="SM01134">
    <property type="entry name" value="DeoRC"/>
    <property type="match status" value="1"/>
</dbReference>
<dbReference type="PRINTS" id="PR00037">
    <property type="entry name" value="HTHLACR"/>
</dbReference>